<feature type="domain" description="Anti-sigma K factor RskA C-terminal" evidence="14">
    <location>
        <begin position="101"/>
        <end position="245"/>
    </location>
</feature>
<evidence type="ECO:0000256" key="9">
    <source>
        <dbReference type="ARBA" id="ARBA00029829"/>
    </source>
</evidence>
<keyword evidence="6" id="KW-0805">Transcription regulation</keyword>
<name>A0A4R2Q7N8_9PSEU</name>
<keyword evidence="4 13" id="KW-0812">Transmembrane</keyword>
<evidence type="ECO:0000256" key="5">
    <source>
        <dbReference type="ARBA" id="ARBA00022989"/>
    </source>
</evidence>
<evidence type="ECO:0000256" key="13">
    <source>
        <dbReference type="SAM" id="Phobius"/>
    </source>
</evidence>
<evidence type="ECO:0000259" key="15">
    <source>
        <dbReference type="Pfam" id="PF22618"/>
    </source>
</evidence>
<evidence type="ECO:0000256" key="1">
    <source>
        <dbReference type="ARBA" id="ARBA00004167"/>
    </source>
</evidence>
<dbReference type="RefSeq" id="WP_132880456.1">
    <property type="nucleotide sequence ID" value="NZ_SLXQ01000019.1"/>
</dbReference>
<dbReference type="InterPro" id="IPR018764">
    <property type="entry name" value="RskA_C"/>
</dbReference>
<dbReference type="GO" id="GO:0016989">
    <property type="term" value="F:sigma factor antagonist activity"/>
    <property type="evidence" value="ECO:0007669"/>
    <property type="project" value="TreeGrafter"/>
</dbReference>
<dbReference type="InterPro" id="IPR053877">
    <property type="entry name" value="RskA_N"/>
</dbReference>
<dbReference type="Gene3D" id="1.10.10.1320">
    <property type="entry name" value="Anti-sigma factor, zinc-finger domain"/>
    <property type="match status" value="1"/>
</dbReference>
<evidence type="ECO:0000256" key="6">
    <source>
        <dbReference type="ARBA" id="ARBA00023015"/>
    </source>
</evidence>
<dbReference type="GO" id="GO:0005886">
    <property type="term" value="C:plasma membrane"/>
    <property type="evidence" value="ECO:0007669"/>
    <property type="project" value="UniProtKB-SubCell"/>
</dbReference>
<reference evidence="16 17" key="1">
    <citation type="submission" date="2019-03" db="EMBL/GenBank/DDBJ databases">
        <title>Genomic Encyclopedia of Type Strains, Phase IV (KMG-IV): sequencing the most valuable type-strain genomes for metagenomic binning, comparative biology and taxonomic classification.</title>
        <authorList>
            <person name="Goeker M."/>
        </authorList>
    </citation>
    <scope>NUCLEOTIDE SEQUENCE [LARGE SCALE GENOMIC DNA]</scope>
    <source>
        <strain evidence="16 17">DSM 45765</strain>
    </source>
</reference>
<keyword evidence="3" id="KW-1003">Cell membrane</keyword>
<evidence type="ECO:0000256" key="4">
    <source>
        <dbReference type="ARBA" id="ARBA00022692"/>
    </source>
</evidence>
<gene>
    <name evidence="16" type="ORF">EV191_11962</name>
</gene>
<proteinExistence type="predicted"/>
<keyword evidence="7 13" id="KW-0472">Membrane</keyword>
<keyword evidence="11" id="KW-0175">Coiled coil</keyword>
<evidence type="ECO:0000256" key="7">
    <source>
        <dbReference type="ARBA" id="ARBA00023136"/>
    </source>
</evidence>
<dbReference type="OrthoDB" id="153510at2"/>
<evidence type="ECO:0000256" key="10">
    <source>
        <dbReference type="ARBA" id="ARBA00030803"/>
    </source>
</evidence>
<feature type="transmembrane region" description="Helical" evidence="13">
    <location>
        <begin position="96"/>
        <end position="120"/>
    </location>
</feature>
<dbReference type="Proteomes" id="UP000294911">
    <property type="component" value="Unassembled WGS sequence"/>
</dbReference>
<evidence type="ECO:0000256" key="2">
    <source>
        <dbReference type="ARBA" id="ARBA00004236"/>
    </source>
</evidence>
<dbReference type="EMBL" id="SLXQ01000019">
    <property type="protein sequence ID" value="TCP44777.1"/>
    <property type="molecule type" value="Genomic_DNA"/>
</dbReference>
<keyword evidence="8" id="KW-0804">Transcription</keyword>
<dbReference type="PANTHER" id="PTHR37461">
    <property type="entry name" value="ANTI-SIGMA-K FACTOR RSKA"/>
    <property type="match status" value="1"/>
</dbReference>
<evidence type="ECO:0000256" key="3">
    <source>
        <dbReference type="ARBA" id="ARBA00022475"/>
    </source>
</evidence>
<feature type="coiled-coil region" evidence="11">
    <location>
        <begin position="119"/>
        <end position="146"/>
    </location>
</feature>
<feature type="compositionally biased region" description="Low complexity" evidence="12">
    <location>
        <begin position="75"/>
        <end position="85"/>
    </location>
</feature>
<feature type="region of interest" description="Disordered" evidence="12">
    <location>
        <begin position="71"/>
        <end position="92"/>
    </location>
</feature>
<evidence type="ECO:0000313" key="17">
    <source>
        <dbReference type="Proteomes" id="UP000294911"/>
    </source>
</evidence>
<protein>
    <recommendedName>
        <fullName evidence="10">Regulator of SigK</fullName>
    </recommendedName>
    <alternativeName>
        <fullName evidence="9">Sigma-K anti-sigma factor RskA</fullName>
    </alternativeName>
</protein>
<dbReference type="GO" id="GO:0006417">
    <property type="term" value="P:regulation of translation"/>
    <property type="evidence" value="ECO:0007669"/>
    <property type="project" value="TreeGrafter"/>
</dbReference>
<evidence type="ECO:0000256" key="11">
    <source>
        <dbReference type="SAM" id="Coils"/>
    </source>
</evidence>
<dbReference type="Pfam" id="PF22618">
    <property type="entry name" value="RskA_N"/>
    <property type="match status" value="1"/>
</dbReference>
<keyword evidence="17" id="KW-1185">Reference proteome</keyword>
<accession>A0A4R2Q7N8</accession>
<keyword evidence="5 13" id="KW-1133">Transmembrane helix</keyword>
<dbReference type="Pfam" id="PF10099">
    <property type="entry name" value="RskA_C"/>
    <property type="match status" value="1"/>
</dbReference>
<dbReference type="AlphaFoldDB" id="A0A4R2Q7N8"/>
<dbReference type="InterPro" id="IPR041916">
    <property type="entry name" value="Anti_sigma_zinc_sf"/>
</dbReference>
<evidence type="ECO:0000256" key="12">
    <source>
        <dbReference type="SAM" id="MobiDB-lite"/>
    </source>
</evidence>
<comment type="subcellular location">
    <subcellularLocation>
        <location evidence="2">Cell membrane</location>
    </subcellularLocation>
    <subcellularLocation>
        <location evidence="1">Membrane</location>
        <topology evidence="1">Single-pass membrane protein</topology>
    </subcellularLocation>
</comment>
<evidence type="ECO:0000259" key="14">
    <source>
        <dbReference type="Pfam" id="PF10099"/>
    </source>
</evidence>
<organism evidence="16 17">
    <name type="scientific">Tamaricihabitans halophyticus</name>
    <dbReference type="NCBI Taxonomy" id="1262583"/>
    <lineage>
        <taxon>Bacteria</taxon>
        <taxon>Bacillati</taxon>
        <taxon>Actinomycetota</taxon>
        <taxon>Actinomycetes</taxon>
        <taxon>Pseudonocardiales</taxon>
        <taxon>Pseudonocardiaceae</taxon>
        <taxon>Tamaricihabitans</taxon>
    </lineage>
</organism>
<dbReference type="InterPro" id="IPR051474">
    <property type="entry name" value="Anti-sigma-K/W_factor"/>
</dbReference>
<evidence type="ECO:0000256" key="8">
    <source>
        <dbReference type="ARBA" id="ARBA00023163"/>
    </source>
</evidence>
<evidence type="ECO:0000313" key="16">
    <source>
        <dbReference type="EMBL" id="TCP44777.1"/>
    </source>
</evidence>
<dbReference type="PANTHER" id="PTHR37461:SF1">
    <property type="entry name" value="ANTI-SIGMA-K FACTOR RSKA"/>
    <property type="match status" value="1"/>
</dbReference>
<sequence length="252" mass="26467">MTADMSKLTGAYAVDALGEAERVEFEQHLAVCAECAAEVRELRETVAQLGAANPVNPPDELKSRILTTISRTRQDPPMADPMAPASRQRSDRTTGWPVRIAAAAAAVALVAAGVLGGIAWQTQQQLEQAEQQSDRAAARSAELSAIMLAADTRVVRDSNGRQQGAVLVSEQLGKAAFLGDIAPPGDEHVHQLWLIGPDGAQSAGLLEPEASGGTPRIVELTPQVSQLGVTVEPTGGSPQPTTEPIMLMTLRA</sequence>
<comment type="caution">
    <text evidence="16">The sequence shown here is derived from an EMBL/GenBank/DDBJ whole genome shotgun (WGS) entry which is preliminary data.</text>
</comment>
<feature type="domain" description="Anti-sigma-K factor RskA N-terminal" evidence="15">
    <location>
        <begin position="8"/>
        <end position="47"/>
    </location>
</feature>